<evidence type="ECO:0000313" key="3">
    <source>
        <dbReference type="Proteomes" id="UP001254848"/>
    </source>
</evidence>
<dbReference type="CDD" id="cd00060">
    <property type="entry name" value="FHA"/>
    <property type="match status" value="1"/>
</dbReference>
<organism evidence="2 3">
    <name type="scientific">Anaeroselena agilis</name>
    <dbReference type="NCBI Taxonomy" id="3063788"/>
    <lineage>
        <taxon>Bacteria</taxon>
        <taxon>Bacillati</taxon>
        <taxon>Bacillota</taxon>
        <taxon>Negativicutes</taxon>
        <taxon>Acetonemataceae</taxon>
        <taxon>Anaeroselena</taxon>
    </lineage>
</organism>
<dbReference type="EMBL" id="JAUOZS010000001">
    <property type="protein sequence ID" value="MDT8901504.1"/>
    <property type="molecule type" value="Genomic_DNA"/>
</dbReference>
<dbReference type="RefSeq" id="WP_413780015.1">
    <property type="nucleotide sequence ID" value="NZ_JAUOZS010000001.1"/>
</dbReference>
<keyword evidence="3" id="KW-1185">Reference proteome</keyword>
<dbReference type="Gene3D" id="3.30.2320.60">
    <property type="entry name" value="FhaA, phosphopeptide-binding domain (DUF3662)"/>
    <property type="match status" value="1"/>
</dbReference>
<protein>
    <submittedName>
        <fullName evidence="2">DUF3662 and FHA domain-containing protein</fullName>
    </submittedName>
</protein>
<dbReference type="Pfam" id="PF00498">
    <property type="entry name" value="FHA"/>
    <property type="match status" value="1"/>
</dbReference>
<sequence>MDFVRRLEDFFEKYIEGFFNARFSGGLQPVEIAKRLAREMESDRTVGISLIYVPNQYSVFLGKEDYERLTPYGQAIRDELAVFVAAEAKRKGYTIVGKPIVDIFCDEAGGRGQFRVVSHYSEPLPEEPEREATGPVQLSDTRVFGKLPPPVSRQASVAGLLTVVKGLDTGLQVDLGAERANIGRRESNELPLTDMNTSRLHAYVVFEDGGHSLYDAKSLNGTYVNDHRVTRKRLKAGDRIKVGNTVILYEVK</sequence>
<dbReference type="InterPro" id="IPR008984">
    <property type="entry name" value="SMAD_FHA_dom_sf"/>
</dbReference>
<evidence type="ECO:0000313" key="2">
    <source>
        <dbReference type="EMBL" id="MDT8901504.1"/>
    </source>
</evidence>
<dbReference type="Proteomes" id="UP001254848">
    <property type="component" value="Unassembled WGS sequence"/>
</dbReference>
<dbReference type="InterPro" id="IPR000253">
    <property type="entry name" value="FHA_dom"/>
</dbReference>
<feature type="domain" description="FHA" evidence="1">
    <location>
        <begin position="180"/>
        <end position="229"/>
    </location>
</feature>
<comment type="caution">
    <text evidence="2">The sequence shown here is derived from an EMBL/GenBank/DDBJ whole genome shotgun (WGS) entry which is preliminary data.</text>
</comment>
<reference evidence="2 3" key="1">
    <citation type="submission" date="2023-07" db="EMBL/GenBank/DDBJ databases">
        <title>The novel representative of Negativicutes class, Anaeroselena agilis gen. nov. sp. nov.</title>
        <authorList>
            <person name="Prokofeva M.I."/>
            <person name="Elcheninov A.G."/>
            <person name="Klyukina A."/>
            <person name="Kublanov I.V."/>
            <person name="Frolov E.N."/>
            <person name="Podosokorskaya O.A."/>
        </authorList>
    </citation>
    <scope>NUCLEOTIDE SEQUENCE [LARGE SCALE GENOMIC DNA]</scope>
    <source>
        <strain evidence="2 3">4137-cl</strain>
    </source>
</reference>
<dbReference type="PROSITE" id="PS50006">
    <property type="entry name" value="FHA_DOMAIN"/>
    <property type="match status" value="1"/>
</dbReference>
<dbReference type="SMART" id="SM00240">
    <property type="entry name" value="FHA"/>
    <property type="match status" value="1"/>
</dbReference>
<evidence type="ECO:0000259" key="1">
    <source>
        <dbReference type="PROSITE" id="PS50006"/>
    </source>
</evidence>
<dbReference type="SUPFAM" id="SSF49879">
    <property type="entry name" value="SMAD/FHA domain"/>
    <property type="match status" value="1"/>
</dbReference>
<dbReference type="InterPro" id="IPR022128">
    <property type="entry name" value="FhaA_N"/>
</dbReference>
<dbReference type="InterPro" id="IPR050923">
    <property type="entry name" value="Cell_Proc_Reg/RNA_Proc"/>
</dbReference>
<accession>A0ABU3NXG3</accession>
<dbReference type="InterPro" id="IPR042287">
    <property type="entry name" value="FhaA_N_sf"/>
</dbReference>
<dbReference type="Pfam" id="PF12401">
    <property type="entry name" value="FhaA_N"/>
    <property type="match status" value="1"/>
</dbReference>
<dbReference type="Gene3D" id="2.60.200.20">
    <property type="match status" value="1"/>
</dbReference>
<proteinExistence type="predicted"/>
<dbReference type="PANTHER" id="PTHR23308">
    <property type="entry name" value="NUCLEAR INHIBITOR OF PROTEIN PHOSPHATASE-1"/>
    <property type="match status" value="1"/>
</dbReference>
<gene>
    <name evidence="2" type="ORF">Q4T40_09650</name>
</gene>
<name>A0ABU3NXG3_9FIRM</name>